<keyword evidence="1" id="KW-0472">Membrane</keyword>
<dbReference type="EMBL" id="JABFAC010000005">
    <property type="protein sequence ID" value="MBA0612287.1"/>
    <property type="molecule type" value="Genomic_DNA"/>
</dbReference>
<feature type="transmembrane region" description="Helical" evidence="1">
    <location>
        <begin position="49"/>
        <end position="68"/>
    </location>
</feature>
<keyword evidence="1" id="KW-0812">Transmembrane</keyword>
<proteinExistence type="predicted"/>
<sequence>MLLGVGCKCGLRVYVRHQFFKHTSAGRKDRNCAFSRFPKHFFCLPFECLVYYGFDLVSYVTALFGLLVNL</sequence>
<dbReference type="Proteomes" id="UP000593561">
    <property type="component" value="Unassembled WGS sequence"/>
</dbReference>
<comment type="caution">
    <text evidence="2">The sequence shown here is derived from an EMBL/GenBank/DDBJ whole genome shotgun (WGS) entry which is preliminary data.</text>
</comment>
<gene>
    <name evidence="2" type="ORF">Godav_012906</name>
</gene>
<evidence type="ECO:0000256" key="1">
    <source>
        <dbReference type="SAM" id="Phobius"/>
    </source>
</evidence>
<keyword evidence="1" id="KW-1133">Transmembrane helix</keyword>
<protein>
    <submittedName>
        <fullName evidence="2">Uncharacterized protein</fullName>
    </submittedName>
</protein>
<organism evidence="2 3">
    <name type="scientific">Gossypium davidsonii</name>
    <name type="common">Davidson's cotton</name>
    <name type="synonym">Gossypium klotzschianum subsp. davidsonii</name>
    <dbReference type="NCBI Taxonomy" id="34287"/>
    <lineage>
        <taxon>Eukaryota</taxon>
        <taxon>Viridiplantae</taxon>
        <taxon>Streptophyta</taxon>
        <taxon>Embryophyta</taxon>
        <taxon>Tracheophyta</taxon>
        <taxon>Spermatophyta</taxon>
        <taxon>Magnoliopsida</taxon>
        <taxon>eudicotyledons</taxon>
        <taxon>Gunneridae</taxon>
        <taxon>Pentapetalae</taxon>
        <taxon>rosids</taxon>
        <taxon>malvids</taxon>
        <taxon>Malvales</taxon>
        <taxon>Malvaceae</taxon>
        <taxon>Malvoideae</taxon>
        <taxon>Gossypium</taxon>
    </lineage>
</organism>
<keyword evidence="3" id="KW-1185">Reference proteome</keyword>
<reference evidence="2 3" key="1">
    <citation type="journal article" date="2019" name="Genome Biol. Evol.">
        <title>Insights into the evolution of the New World diploid cottons (Gossypium, subgenus Houzingenia) based on genome sequencing.</title>
        <authorList>
            <person name="Grover C.E."/>
            <person name="Arick M.A. 2nd"/>
            <person name="Thrash A."/>
            <person name="Conover J.L."/>
            <person name="Sanders W.S."/>
            <person name="Peterson D.G."/>
            <person name="Frelichowski J.E."/>
            <person name="Scheffler J.A."/>
            <person name="Scheffler B.E."/>
            <person name="Wendel J.F."/>
        </authorList>
    </citation>
    <scope>NUCLEOTIDE SEQUENCE [LARGE SCALE GENOMIC DNA]</scope>
    <source>
        <strain evidence="2">27</strain>
        <tissue evidence="2">Leaf</tissue>
    </source>
</reference>
<evidence type="ECO:0000313" key="3">
    <source>
        <dbReference type="Proteomes" id="UP000593561"/>
    </source>
</evidence>
<dbReference type="AlphaFoldDB" id="A0A7J8REM0"/>
<evidence type="ECO:0000313" key="2">
    <source>
        <dbReference type="EMBL" id="MBA0612287.1"/>
    </source>
</evidence>
<name>A0A7J8REM0_GOSDV</name>
<accession>A0A7J8REM0</accession>